<feature type="domain" description="N-acetyltransferase" evidence="3">
    <location>
        <begin position="8"/>
        <end position="161"/>
    </location>
</feature>
<dbReference type="RefSeq" id="WP_080041916.1">
    <property type="nucleotide sequence ID" value="NZ_CP017717.1"/>
</dbReference>
<dbReference type="SUPFAM" id="SSF55729">
    <property type="entry name" value="Acyl-CoA N-acyltransferases (Nat)"/>
    <property type="match status" value="2"/>
</dbReference>
<evidence type="ECO:0000259" key="3">
    <source>
        <dbReference type="PROSITE" id="PS51186"/>
    </source>
</evidence>
<accession>A0A1V0A644</accession>
<sequence>MRIQPITIPDRPGDPSDDDLVEGLHAAYAIGYHEDAGPVIPLARFRRDMGAHSPAQRVEACALIEDGQVIGGYCLAFPRLDNLHTAWVFPLVVHPDHRGRGLGSALFEHALDRVRAHGRTLLLTETPATGTGARFAAAHGMDVALTEARRTLDLRKADWPALERMIPQVEGYTLERWIGPTPPHLLPDLATLLNGMNDAPRHGDVEEQNFSLERLRAREESMPDVGQTCYTTIARRDTDGAPAAYTRLFLDIGRTDGWAQQSDTAVLRDHRGHRLGLLLKLTNLLWTHEHEPHVERVITWNATTNRHMLAINEAMGFELFDEWNQWRLPVEPMDHPG</sequence>
<dbReference type="AlphaFoldDB" id="A0A1V0A644"/>
<keyword evidence="1" id="KW-0808">Transferase</keyword>
<evidence type="ECO:0000256" key="2">
    <source>
        <dbReference type="ARBA" id="ARBA00023315"/>
    </source>
</evidence>
<dbReference type="STRING" id="1909395.BKM31_33070"/>
<dbReference type="Gene3D" id="3.40.630.30">
    <property type="match status" value="1"/>
</dbReference>
<reference evidence="5" key="1">
    <citation type="journal article" date="2017" name="Med. Chem. Commun.">
        <title>Nonomuraea sp. ATCC 55076 harbours the largest actinomycete chromosome to date and the kistamicin biosynthetic gene cluster.</title>
        <authorList>
            <person name="Nazari B."/>
            <person name="Forneris C.C."/>
            <person name="Gibson M.I."/>
            <person name="Moon K."/>
            <person name="Schramma K.R."/>
            <person name="Seyedsayamdost M.R."/>
        </authorList>
    </citation>
    <scope>NUCLEOTIDE SEQUENCE [LARGE SCALE GENOMIC DNA]</scope>
    <source>
        <strain evidence="5">ATCC 55076</strain>
    </source>
</reference>
<dbReference type="InterPro" id="IPR000182">
    <property type="entry name" value="GNAT_dom"/>
</dbReference>
<dbReference type="OrthoDB" id="4119890at2"/>
<dbReference type="EMBL" id="CP017717">
    <property type="protein sequence ID" value="AQZ65649.1"/>
    <property type="molecule type" value="Genomic_DNA"/>
</dbReference>
<dbReference type="Proteomes" id="UP000190797">
    <property type="component" value="Chromosome"/>
</dbReference>
<evidence type="ECO:0000313" key="4">
    <source>
        <dbReference type="EMBL" id="AQZ65649.1"/>
    </source>
</evidence>
<evidence type="ECO:0000256" key="1">
    <source>
        <dbReference type="ARBA" id="ARBA00022679"/>
    </source>
</evidence>
<dbReference type="GO" id="GO:0016747">
    <property type="term" value="F:acyltransferase activity, transferring groups other than amino-acyl groups"/>
    <property type="evidence" value="ECO:0007669"/>
    <property type="project" value="InterPro"/>
</dbReference>
<evidence type="ECO:0000313" key="5">
    <source>
        <dbReference type="Proteomes" id="UP000190797"/>
    </source>
</evidence>
<gene>
    <name evidence="4" type="ORF">BKM31_33070</name>
</gene>
<dbReference type="KEGG" id="noa:BKM31_33070"/>
<dbReference type="InterPro" id="IPR050832">
    <property type="entry name" value="Bact_Acetyltransf"/>
</dbReference>
<dbReference type="PROSITE" id="PS51186">
    <property type="entry name" value="GNAT"/>
    <property type="match status" value="1"/>
</dbReference>
<keyword evidence="2" id="KW-0012">Acyltransferase</keyword>
<dbReference type="PANTHER" id="PTHR43877">
    <property type="entry name" value="AMINOALKYLPHOSPHONATE N-ACETYLTRANSFERASE-RELATED-RELATED"/>
    <property type="match status" value="1"/>
</dbReference>
<dbReference type="Pfam" id="PF00583">
    <property type="entry name" value="Acetyltransf_1"/>
    <property type="match status" value="1"/>
</dbReference>
<organism evidence="4 5">
    <name type="scientific">[Actinomadura] parvosata subsp. kistnae</name>
    <dbReference type="NCBI Taxonomy" id="1909395"/>
    <lineage>
        <taxon>Bacteria</taxon>
        <taxon>Bacillati</taxon>
        <taxon>Actinomycetota</taxon>
        <taxon>Actinomycetes</taxon>
        <taxon>Streptosporangiales</taxon>
        <taxon>Streptosporangiaceae</taxon>
        <taxon>Nonomuraea</taxon>
    </lineage>
</organism>
<keyword evidence="5" id="KW-1185">Reference proteome</keyword>
<dbReference type="InterPro" id="IPR016181">
    <property type="entry name" value="Acyl_CoA_acyltransferase"/>
</dbReference>
<protein>
    <recommendedName>
        <fullName evidence="3">N-acetyltransferase domain-containing protein</fullName>
    </recommendedName>
</protein>
<name>A0A1V0A644_9ACTN</name>
<dbReference type="CDD" id="cd04301">
    <property type="entry name" value="NAT_SF"/>
    <property type="match status" value="1"/>
</dbReference>
<proteinExistence type="predicted"/>
<dbReference type="PANTHER" id="PTHR43877:SF8">
    <property type="entry name" value="N-ACETYLGLUTAMATE SYNTHASE-RELATED"/>
    <property type="match status" value="1"/>
</dbReference>